<dbReference type="InterPro" id="IPR036271">
    <property type="entry name" value="Tet_transcr_reg_TetR-rel_C_sf"/>
</dbReference>
<reference evidence="8" key="1">
    <citation type="journal article" date="2019" name="Int. J. Syst. Evol. Microbiol.">
        <title>The Global Catalogue of Microorganisms (GCM) 10K type strain sequencing project: providing services to taxonomists for standard genome sequencing and annotation.</title>
        <authorList>
            <consortium name="The Broad Institute Genomics Platform"/>
            <consortium name="The Broad Institute Genome Sequencing Center for Infectious Disease"/>
            <person name="Wu L."/>
            <person name="Ma J."/>
        </authorList>
    </citation>
    <scope>NUCLEOTIDE SEQUENCE [LARGE SCALE GENOMIC DNA]</scope>
    <source>
        <strain evidence="8">JCM 16374</strain>
    </source>
</reference>
<dbReference type="Proteomes" id="UP001500994">
    <property type="component" value="Unassembled WGS sequence"/>
</dbReference>
<keyword evidence="2 4" id="KW-0238">DNA-binding</keyword>
<dbReference type="Pfam" id="PF00440">
    <property type="entry name" value="TetR_N"/>
    <property type="match status" value="1"/>
</dbReference>
<evidence type="ECO:0000313" key="8">
    <source>
        <dbReference type="Proteomes" id="UP001500994"/>
    </source>
</evidence>
<dbReference type="InterPro" id="IPR050109">
    <property type="entry name" value="HTH-type_TetR-like_transc_reg"/>
</dbReference>
<accession>A0ABN3RCB0</accession>
<dbReference type="InterPro" id="IPR001647">
    <property type="entry name" value="HTH_TetR"/>
</dbReference>
<dbReference type="PANTHER" id="PTHR30055:SF234">
    <property type="entry name" value="HTH-TYPE TRANSCRIPTIONAL REGULATOR BETI"/>
    <property type="match status" value="1"/>
</dbReference>
<proteinExistence type="predicted"/>
<dbReference type="Gene3D" id="1.10.357.10">
    <property type="entry name" value="Tetracycline Repressor, domain 2"/>
    <property type="match status" value="1"/>
</dbReference>
<dbReference type="PRINTS" id="PR00455">
    <property type="entry name" value="HTHTETR"/>
</dbReference>
<feature type="region of interest" description="Disordered" evidence="5">
    <location>
        <begin position="194"/>
        <end position="215"/>
    </location>
</feature>
<evidence type="ECO:0000256" key="1">
    <source>
        <dbReference type="ARBA" id="ARBA00023015"/>
    </source>
</evidence>
<feature type="DNA-binding region" description="H-T-H motif" evidence="4">
    <location>
        <begin position="24"/>
        <end position="43"/>
    </location>
</feature>
<dbReference type="PROSITE" id="PS01081">
    <property type="entry name" value="HTH_TETR_1"/>
    <property type="match status" value="1"/>
</dbReference>
<dbReference type="SUPFAM" id="SSF48498">
    <property type="entry name" value="Tetracyclin repressor-like, C-terminal domain"/>
    <property type="match status" value="1"/>
</dbReference>
<dbReference type="EMBL" id="BAAARK010000001">
    <property type="protein sequence ID" value="GAA2646738.1"/>
    <property type="molecule type" value="Genomic_DNA"/>
</dbReference>
<dbReference type="SUPFAM" id="SSF46689">
    <property type="entry name" value="Homeodomain-like"/>
    <property type="match status" value="1"/>
</dbReference>
<sequence>MKTRRLIVRTAAEVFCERGYDGTSTTEILTRSQLTRGALYFHFDSKQQLAEAVASVPGELFVPPDGPVALQCLVDFSLRHAERLATDVVLRASMRLSAEHGTGCAPGAAPHEAELRAVLLRLLQQADRAGELVPGADPAEVTDVLMGFFTNVQPYWAKTTAGLAHRLATLWRYLLPSIATAELLPRLRLRPGRAPQPAGAGYGEETVPAMSGSVS</sequence>
<evidence type="ECO:0000256" key="5">
    <source>
        <dbReference type="SAM" id="MobiDB-lite"/>
    </source>
</evidence>
<keyword evidence="1" id="KW-0805">Transcription regulation</keyword>
<evidence type="ECO:0000313" key="7">
    <source>
        <dbReference type="EMBL" id="GAA2646738.1"/>
    </source>
</evidence>
<evidence type="ECO:0000256" key="3">
    <source>
        <dbReference type="ARBA" id="ARBA00023163"/>
    </source>
</evidence>
<keyword evidence="3" id="KW-0804">Transcription</keyword>
<feature type="domain" description="HTH tetR-type" evidence="6">
    <location>
        <begin position="1"/>
        <end position="61"/>
    </location>
</feature>
<gene>
    <name evidence="7" type="ORF">GCM10009864_06730</name>
</gene>
<dbReference type="InterPro" id="IPR009057">
    <property type="entry name" value="Homeodomain-like_sf"/>
</dbReference>
<dbReference type="InterPro" id="IPR047923">
    <property type="entry name" value="ArpA-like"/>
</dbReference>
<evidence type="ECO:0000259" key="6">
    <source>
        <dbReference type="PROSITE" id="PS50977"/>
    </source>
</evidence>
<organism evidence="7 8">
    <name type="scientific">Streptomyces lunalinharesii</name>
    <dbReference type="NCBI Taxonomy" id="333384"/>
    <lineage>
        <taxon>Bacteria</taxon>
        <taxon>Bacillati</taxon>
        <taxon>Actinomycetota</taxon>
        <taxon>Actinomycetes</taxon>
        <taxon>Kitasatosporales</taxon>
        <taxon>Streptomycetaceae</taxon>
        <taxon>Streptomyces</taxon>
    </lineage>
</organism>
<name>A0ABN3RCB0_9ACTN</name>
<evidence type="ECO:0000256" key="4">
    <source>
        <dbReference type="PROSITE-ProRule" id="PRU00335"/>
    </source>
</evidence>
<keyword evidence="8" id="KW-1185">Reference proteome</keyword>
<dbReference type="PANTHER" id="PTHR30055">
    <property type="entry name" value="HTH-TYPE TRANSCRIPTIONAL REGULATOR RUTR"/>
    <property type="match status" value="1"/>
</dbReference>
<dbReference type="InterPro" id="IPR023772">
    <property type="entry name" value="DNA-bd_HTH_TetR-type_CS"/>
</dbReference>
<dbReference type="RefSeq" id="WP_344573331.1">
    <property type="nucleotide sequence ID" value="NZ_BAAARK010000001.1"/>
</dbReference>
<dbReference type="PROSITE" id="PS50977">
    <property type="entry name" value="HTH_TETR_2"/>
    <property type="match status" value="1"/>
</dbReference>
<dbReference type="NCBIfam" id="NF041196">
    <property type="entry name" value="ScbR_bind_reg"/>
    <property type="match status" value="1"/>
</dbReference>
<evidence type="ECO:0000256" key="2">
    <source>
        <dbReference type="ARBA" id="ARBA00023125"/>
    </source>
</evidence>
<comment type="caution">
    <text evidence="7">The sequence shown here is derived from an EMBL/GenBank/DDBJ whole genome shotgun (WGS) entry which is preliminary data.</text>
</comment>
<protein>
    <submittedName>
        <fullName evidence="7">ScbR family autoregulator-binding transcription factor</fullName>
    </submittedName>
</protein>